<name>A0A8X7V0G7_BRACI</name>
<evidence type="ECO:0000313" key="2">
    <source>
        <dbReference type="Proteomes" id="UP000886595"/>
    </source>
</evidence>
<dbReference type="EMBL" id="JAAMPC010000008">
    <property type="protein sequence ID" value="KAG2298890.1"/>
    <property type="molecule type" value="Genomic_DNA"/>
</dbReference>
<proteinExistence type="predicted"/>
<comment type="caution">
    <text evidence="1">The sequence shown here is derived from an EMBL/GenBank/DDBJ whole genome shotgun (WGS) entry which is preliminary data.</text>
</comment>
<dbReference type="Proteomes" id="UP000886595">
    <property type="component" value="Unassembled WGS sequence"/>
</dbReference>
<organism evidence="1 2">
    <name type="scientific">Brassica carinata</name>
    <name type="common">Ethiopian mustard</name>
    <name type="synonym">Abyssinian cabbage</name>
    <dbReference type="NCBI Taxonomy" id="52824"/>
    <lineage>
        <taxon>Eukaryota</taxon>
        <taxon>Viridiplantae</taxon>
        <taxon>Streptophyta</taxon>
        <taxon>Embryophyta</taxon>
        <taxon>Tracheophyta</taxon>
        <taxon>Spermatophyta</taxon>
        <taxon>Magnoliopsida</taxon>
        <taxon>eudicotyledons</taxon>
        <taxon>Gunneridae</taxon>
        <taxon>Pentapetalae</taxon>
        <taxon>rosids</taxon>
        <taxon>malvids</taxon>
        <taxon>Brassicales</taxon>
        <taxon>Brassicaceae</taxon>
        <taxon>Brassiceae</taxon>
        <taxon>Brassica</taxon>
    </lineage>
</organism>
<reference evidence="1 2" key="1">
    <citation type="submission" date="2020-02" db="EMBL/GenBank/DDBJ databases">
        <authorList>
            <person name="Ma Q."/>
            <person name="Huang Y."/>
            <person name="Song X."/>
            <person name="Pei D."/>
        </authorList>
    </citation>
    <scope>NUCLEOTIDE SEQUENCE [LARGE SCALE GENOMIC DNA]</scope>
    <source>
        <strain evidence="1">Sxm20200214</strain>
        <tissue evidence="1">Leaf</tissue>
    </source>
</reference>
<dbReference type="AlphaFoldDB" id="A0A8X7V0G7"/>
<accession>A0A8X7V0G7</accession>
<sequence>EQFTMRTDYSPPPTLDFASQATLAALVVAEEIADQRIEGVVSDVGVYGKKKASKRKLISLDDETDESD</sequence>
<gene>
    <name evidence="1" type="ORF">Bca52824_035362</name>
</gene>
<feature type="non-terminal residue" evidence="1">
    <location>
        <position position="1"/>
    </location>
</feature>
<evidence type="ECO:0000313" key="1">
    <source>
        <dbReference type="EMBL" id="KAG2298890.1"/>
    </source>
</evidence>
<feature type="non-terminal residue" evidence="1">
    <location>
        <position position="68"/>
    </location>
</feature>
<keyword evidence="2" id="KW-1185">Reference proteome</keyword>
<protein>
    <submittedName>
        <fullName evidence="1">Uncharacterized protein</fullName>
    </submittedName>
</protein>